<reference evidence="1" key="2">
    <citation type="submission" date="2021-04" db="EMBL/GenBank/DDBJ databases">
        <authorList>
            <person name="Gilroy R."/>
        </authorList>
    </citation>
    <scope>NUCLEOTIDE SEQUENCE</scope>
    <source>
        <strain evidence="1">14324</strain>
    </source>
</reference>
<evidence type="ECO:0000313" key="1">
    <source>
        <dbReference type="EMBL" id="HIZ23409.1"/>
    </source>
</evidence>
<gene>
    <name evidence="1" type="ORF">IAA21_11555</name>
</gene>
<name>A0A9D2DUT1_9FIRM</name>
<organism evidence="1 2">
    <name type="scientific">Candidatus Blautia faecigallinarum</name>
    <dbReference type="NCBI Taxonomy" id="2838488"/>
    <lineage>
        <taxon>Bacteria</taxon>
        <taxon>Bacillati</taxon>
        <taxon>Bacillota</taxon>
        <taxon>Clostridia</taxon>
        <taxon>Lachnospirales</taxon>
        <taxon>Lachnospiraceae</taxon>
        <taxon>Blautia</taxon>
    </lineage>
</organism>
<sequence>VELCRDEQTKVTNAFLITKRLDDFGITKHKTKVPILRVPAIAFLYILGKAEAEGWNGKL</sequence>
<evidence type="ECO:0000313" key="2">
    <source>
        <dbReference type="Proteomes" id="UP000824041"/>
    </source>
</evidence>
<feature type="non-terminal residue" evidence="1">
    <location>
        <position position="1"/>
    </location>
</feature>
<dbReference type="Proteomes" id="UP000824041">
    <property type="component" value="Unassembled WGS sequence"/>
</dbReference>
<protein>
    <submittedName>
        <fullName evidence="1">Uncharacterized protein</fullName>
    </submittedName>
</protein>
<accession>A0A9D2DUT1</accession>
<dbReference type="AlphaFoldDB" id="A0A9D2DUT1"/>
<reference evidence="1" key="1">
    <citation type="journal article" date="2021" name="PeerJ">
        <title>Extensive microbial diversity within the chicken gut microbiome revealed by metagenomics and culture.</title>
        <authorList>
            <person name="Gilroy R."/>
            <person name="Ravi A."/>
            <person name="Getino M."/>
            <person name="Pursley I."/>
            <person name="Horton D.L."/>
            <person name="Alikhan N.F."/>
            <person name="Baker D."/>
            <person name="Gharbi K."/>
            <person name="Hall N."/>
            <person name="Watson M."/>
            <person name="Adriaenssens E.M."/>
            <person name="Foster-Nyarko E."/>
            <person name="Jarju S."/>
            <person name="Secka A."/>
            <person name="Antonio M."/>
            <person name="Oren A."/>
            <person name="Chaudhuri R.R."/>
            <person name="La Ragione R."/>
            <person name="Hildebrand F."/>
            <person name="Pallen M.J."/>
        </authorList>
    </citation>
    <scope>NUCLEOTIDE SEQUENCE</scope>
    <source>
        <strain evidence="1">14324</strain>
    </source>
</reference>
<comment type="caution">
    <text evidence="1">The sequence shown here is derived from an EMBL/GenBank/DDBJ whole genome shotgun (WGS) entry which is preliminary data.</text>
</comment>
<dbReference type="EMBL" id="DXBU01000154">
    <property type="protein sequence ID" value="HIZ23409.1"/>
    <property type="molecule type" value="Genomic_DNA"/>
</dbReference>
<proteinExistence type="predicted"/>